<proteinExistence type="inferred from homology"/>
<dbReference type="GO" id="GO:0003677">
    <property type="term" value="F:DNA binding"/>
    <property type="evidence" value="ECO:0007669"/>
    <property type="project" value="InterPro"/>
</dbReference>
<dbReference type="Gene3D" id="1.10.10.2830">
    <property type="match status" value="1"/>
</dbReference>
<evidence type="ECO:0000313" key="5">
    <source>
        <dbReference type="Proteomes" id="UP000249590"/>
    </source>
</evidence>
<accession>A0A8B2NP94</accession>
<feature type="domain" description="ParB-like N-terminal" evidence="3">
    <location>
        <begin position="158"/>
        <end position="251"/>
    </location>
</feature>
<dbReference type="InterPro" id="IPR050336">
    <property type="entry name" value="Chromosome_partition/occlusion"/>
</dbReference>
<dbReference type="GO" id="GO:0007059">
    <property type="term" value="P:chromosome segregation"/>
    <property type="evidence" value="ECO:0007669"/>
    <property type="project" value="TreeGrafter"/>
</dbReference>
<evidence type="ECO:0000256" key="2">
    <source>
        <dbReference type="SAM" id="MobiDB-lite"/>
    </source>
</evidence>
<comment type="similarity">
    <text evidence="1">Belongs to the ParB family.</text>
</comment>
<dbReference type="GO" id="GO:0005694">
    <property type="term" value="C:chromosome"/>
    <property type="evidence" value="ECO:0007669"/>
    <property type="project" value="TreeGrafter"/>
</dbReference>
<dbReference type="OrthoDB" id="7908920at2"/>
<dbReference type="EMBL" id="QHHQ01000002">
    <property type="protein sequence ID" value="RAI01715.1"/>
    <property type="molecule type" value="Genomic_DNA"/>
</dbReference>
<feature type="compositionally biased region" description="Low complexity" evidence="2">
    <location>
        <begin position="25"/>
        <end position="50"/>
    </location>
</feature>
<dbReference type="AlphaFoldDB" id="A0A8B2NP94"/>
<dbReference type="PANTHER" id="PTHR33375">
    <property type="entry name" value="CHROMOSOME-PARTITIONING PROTEIN PARB-RELATED"/>
    <property type="match status" value="1"/>
</dbReference>
<dbReference type="InterPro" id="IPR004437">
    <property type="entry name" value="ParB/RepB/Spo0J"/>
</dbReference>
<sequence>MAKSTRKRVASFLADIANEDDSELPADAPAAKPKAAEHALASLAAGALSEPGPPPAEEAVEPQTAAGTHAAPETKAAAEPEPVADTSAEPAPEAEAQPAPEPAPQRAPEVKSAGGRGDGAGPSASRAPGLGHLLHNWGEQSREAEQWRRALEQGQVVQEVPTELITPFRWHDRFSDFDDNAEFEALVESILREGQIAPALLRPHPKEPGKYELVYGHRRHRACVKLGRPLRAIVREMDDESAVTFLSRENSQHAPPSFIERARQADRLLKDTGWTVQFTADVLGVQRSEVSRYRMVMTLPDRLVMQIGGDPAIGRPTWMSLETMWRDEATRERITAELDRVERQEIRGARAMRRLVAAGKPNVDKGEVFRPKGAQEAVVRRDVTASSDKIVIDKRHAAGFGDFLWDRLDDLWTEWQSRQD</sequence>
<dbReference type="PANTHER" id="PTHR33375:SF1">
    <property type="entry name" value="CHROMOSOME-PARTITIONING PROTEIN PARB-RELATED"/>
    <property type="match status" value="1"/>
</dbReference>
<dbReference type="RefSeq" id="WP_111344784.1">
    <property type="nucleotide sequence ID" value="NZ_QHHQ01000002.1"/>
</dbReference>
<dbReference type="InterPro" id="IPR017819">
    <property type="entry name" value="Plasmid_partition_RepB"/>
</dbReference>
<evidence type="ECO:0000256" key="1">
    <source>
        <dbReference type="ARBA" id="ARBA00006295"/>
    </source>
</evidence>
<dbReference type="NCBIfam" id="TIGR03454">
    <property type="entry name" value="partition_RepB"/>
    <property type="match status" value="1"/>
</dbReference>
<dbReference type="InterPro" id="IPR003115">
    <property type="entry name" value="ParB_N"/>
</dbReference>
<protein>
    <submittedName>
        <fullName evidence="4">Plasmid partitioning protein RepB</fullName>
    </submittedName>
</protein>
<dbReference type="SUPFAM" id="SSF110849">
    <property type="entry name" value="ParB/Sulfiredoxin"/>
    <property type="match status" value="1"/>
</dbReference>
<name>A0A8B2NP94_9HYPH</name>
<dbReference type="SMART" id="SM00470">
    <property type="entry name" value="ParB"/>
    <property type="match status" value="1"/>
</dbReference>
<evidence type="ECO:0000259" key="3">
    <source>
        <dbReference type="SMART" id="SM00470"/>
    </source>
</evidence>
<dbReference type="Pfam" id="PF02195">
    <property type="entry name" value="ParB_N"/>
    <property type="match status" value="1"/>
</dbReference>
<dbReference type="NCBIfam" id="TIGR00180">
    <property type="entry name" value="parB_part"/>
    <property type="match status" value="1"/>
</dbReference>
<feature type="compositionally biased region" description="Low complexity" evidence="2">
    <location>
        <begin position="61"/>
        <end position="98"/>
    </location>
</feature>
<organism evidence="4 5">
    <name type="scientific">Acuticoccus sediminis</name>
    <dbReference type="NCBI Taxonomy" id="2184697"/>
    <lineage>
        <taxon>Bacteria</taxon>
        <taxon>Pseudomonadati</taxon>
        <taxon>Pseudomonadota</taxon>
        <taxon>Alphaproteobacteria</taxon>
        <taxon>Hyphomicrobiales</taxon>
        <taxon>Amorphaceae</taxon>
        <taxon>Acuticoccus</taxon>
    </lineage>
</organism>
<feature type="region of interest" description="Disordered" evidence="2">
    <location>
        <begin position="16"/>
        <end position="133"/>
    </location>
</feature>
<keyword evidence="5" id="KW-1185">Reference proteome</keyword>
<gene>
    <name evidence="4" type="primary">repB</name>
    <name evidence="4" type="ORF">DLJ53_09905</name>
</gene>
<evidence type="ECO:0000313" key="4">
    <source>
        <dbReference type="EMBL" id="RAI01715.1"/>
    </source>
</evidence>
<dbReference type="CDD" id="cd16405">
    <property type="entry name" value="RepB_like_N"/>
    <property type="match status" value="1"/>
</dbReference>
<reference evidence="4 5" key="1">
    <citation type="submission" date="2018-05" db="EMBL/GenBank/DDBJ databases">
        <title>Acuticoccus sediminis sp. nov., isolated from deep-sea sediment of Indian Ocean.</title>
        <authorList>
            <person name="Liu X."/>
            <person name="Lai Q."/>
            <person name="Du Y."/>
            <person name="Sun F."/>
            <person name="Zhang X."/>
            <person name="Wang S."/>
            <person name="Shao Z."/>
        </authorList>
    </citation>
    <scope>NUCLEOTIDE SEQUENCE [LARGE SCALE GENOMIC DNA]</scope>
    <source>
        <strain evidence="4 5">PTG4-2</strain>
    </source>
</reference>
<dbReference type="Gene3D" id="3.90.1530.10">
    <property type="entry name" value="Conserved hypothetical protein from pyrococcus furiosus pfu- 392566-001, ParB domain"/>
    <property type="match status" value="1"/>
</dbReference>
<dbReference type="InterPro" id="IPR036086">
    <property type="entry name" value="ParB/Sulfiredoxin_sf"/>
</dbReference>
<dbReference type="InterPro" id="IPR037972">
    <property type="entry name" value="RepB_N"/>
</dbReference>
<dbReference type="Proteomes" id="UP000249590">
    <property type="component" value="Unassembled WGS sequence"/>
</dbReference>
<dbReference type="SUPFAM" id="SSF109709">
    <property type="entry name" value="KorB DNA-binding domain-like"/>
    <property type="match status" value="1"/>
</dbReference>
<comment type="caution">
    <text evidence="4">The sequence shown here is derived from an EMBL/GenBank/DDBJ whole genome shotgun (WGS) entry which is preliminary data.</text>
</comment>